<name>A0A0C2FW37_9BILA</name>
<gene>
    <name evidence="1" type="ORF">ANCDUO_17102</name>
</gene>
<dbReference type="Proteomes" id="UP000054047">
    <property type="component" value="Unassembled WGS sequence"/>
</dbReference>
<evidence type="ECO:0000313" key="1">
    <source>
        <dbReference type="EMBL" id="KIH52790.1"/>
    </source>
</evidence>
<reference evidence="1 2" key="1">
    <citation type="submission" date="2013-12" db="EMBL/GenBank/DDBJ databases">
        <title>Draft genome of the parsitic nematode Ancylostoma duodenale.</title>
        <authorList>
            <person name="Mitreva M."/>
        </authorList>
    </citation>
    <scope>NUCLEOTIDE SEQUENCE [LARGE SCALE GENOMIC DNA]</scope>
    <source>
        <strain evidence="1 2">Zhejiang</strain>
    </source>
</reference>
<proteinExistence type="predicted"/>
<accession>A0A0C2FW37</accession>
<protein>
    <submittedName>
        <fullName evidence="1">Uncharacterized protein</fullName>
    </submittedName>
</protein>
<dbReference type="EMBL" id="KN742809">
    <property type="protein sequence ID" value="KIH52790.1"/>
    <property type="molecule type" value="Genomic_DNA"/>
</dbReference>
<sequence length="76" mass="8483">MISSALAVRAHVPSTCITEHQVKVMDNVDCCVMPFRCGNVAAILELDEQLNKEFTIFEAAPQCPTIEWCTQMDPQL</sequence>
<dbReference type="AlphaFoldDB" id="A0A0C2FW37"/>
<keyword evidence="2" id="KW-1185">Reference proteome</keyword>
<evidence type="ECO:0000313" key="2">
    <source>
        <dbReference type="Proteomes" id="UP000054047"/>
    </source>
</evidence>
<organism evidence="1 2">
    <name type="scientific">Ancylostoma duodenale</name>
    <dbReference type="NCBI Taxonomy" id="51022"/>
    <lineage>
        <taxon>Eukaryota</taxon>
        <taxon>Metazoa</taxon>
        <taxon>Ecdysozoa</taxon>
        <taxon>Nematoda</taxon>
        <taxon>Chromadorea</taxon>
        <taxon>Rhabditida</taxon>
        <taxon>Rhabditina</taxon>
        <taxon>Rhabditomorpha</taxon>
        <taxon>Strongyloidea</taxon>
        <taxon>Ancylostomatidae</taxon>
        <taxon>Ancylostomatinae</taxon>
        <taxon>Ancylostoma</taxon>
    </lineage>
</organism>